<dbReference type="Pfam" id="PF00077">
    <property type="entry name" value="RVP"/>
    <property type="match status" value="1"/>
</dbReference>
<accession>A0AAW1HSP1</accession>
<dbReference type="EMBL" id="JASPKY010001001">
    <property type="protein sequence ID" value="KAK9679615.1"/>
    <property type="molecule type" value="Genomic_DNA"/>
</dbReference>
<proteinExistence type="predicted"/>
<dbReference type="GO" id="GO:0004190">
    <property type="term" value="F:aspartic-type endopeptidase activity"/>
    <property type="evidence" value="ECO:0007669"/>
    <property type="project" value="InterPro"/>
</dbReference>
<protein>
    <submittedName>
        <fullName evidence="3">Retroviral aspartyl protease</fullName>
    </submittedName>
</protein>
<keyword evidence="1" id="KW-0378">Hydrolase</keyword>
<comment type="caution">
    <text evidence="3">The sequence shown here is derived from an EMBL/GenBank/DDBJ whole genome shotgun (WGS) entry which is preliminary data.</text>
</comment>
<dbReference type="PROSITE" id="PS50175">
    <property type="entry name" value="ASP_PROT_RETROV"/>
    <property type="match status" value="1"/>
</dbReference>
<dbReference type="Gene3D" id="2.40.70.10">
    <property type="entry name" value="Acid Proteases"/>
    <property type="match status" value="1"/>
</dbReference>
<keyword evidence="4" id="KW-1185">Reference proteome</keyword>
<dbReference type="InterPro" id="IPR001969">
    <property type="entry name" value="Aspartic_peptidase_AS"/>
</dbReference>
<evidence type="ECO:0000256" key="1">
    <source>
        <dbReference type="ARBA" id="ARBA00022801"/>
    </source>
</evidence>
<sequence>MCGSVKAINPYSRAKLDFILASALDDERPYLQISILGKTFQGLLDSGASRTVLGKHGWSILRDLGVALKRSTATYSVANGARCQVLGEISVPVTLRDQHEVIDMLVVPEVSHTLILGADFWRTMGIVPDLRRGEWIFSTDAANLELCPLEDASFLSEEQQRLLERTIVKHFPDNTESDLGCAIGVEHVITTSSDGEDIVVLKAIMANVGEACDCYKAKSGSIEQSNNFNEIESDNSQAYFTEMENSSDFWNKVQLCADKFMKGQLWDVPLLGERSFFLNKSRSKWICTGLSTDFNFEPVIKIAGIKKQCVAVYEEEWERRSFFLNKSRSKWICTGLSTDFNFEPVIKIAGIKKQCVAVYEEEWERFLSESMNLKKYFEYCRGIFPVCNIDDLRLTSECFDGITRILNIDKAGECVYLSYEGLKELWRLKGVILTGLALLKSLKFPEFYKNMIEYLSETDGDLNNEVEKMLNGVVSECACLASELSVFSFQKMHKDIANKRKGF</sequence>
<dbReference type="InterPro" id="IPR021109">
    <property type="entry name" value="Peptidase_aspartic_dom_sf"/>
</dbReference>
<feature type="domain" description="Peptidase A2" evidence="2">
    <location>
        <begin position="40"/>
        <end position="120"/>
    </location>
</feature>
<dbReference type="CDD" id="cd00303">
    <property type="entry name" value="retropepsin_like"/>
    <property type="match status" value="1"/>
</dbReference>
<dbReference type="AlphaFoldDB" id="A0AAW1HSP1"/>
<dbReference type="InterPro" id="IPR001995">
    <property type="entry name" value="Peptidase_A2_cat"/>
</dbReference>
<dbReference type="Proteomes" id="UP001458880">
    <property type="component" value="Unassembled WGS sequence"/>
</dbReference>
<dbReference type="InterPro" id="IPR018061">
    <property type="entry name" value="Retropepsins"/>
</dbReference>
<reference evidence="3 4" key="1">
    <citation type="journal article" date="2024" name="BMC Genomics">
        <title>De novo assembly and annotation of Popillia japonica's genome with initial clues to its potential as an invasive pest.</title>
        <authorList>
            <person name="Cucini C."/>
            <person name="Boschi S."/>
            <person name="Funari R."/>
            <person name="Cardaioli E."/>
            <person name="Iannotti N."/>
            <person name="Marturano G."/>
            <person name="Paoli F."/>
            <person name="Bruttini M."/>
            <person name="Carapelli A."/>
            <person name="Frati F."/>
            <person name="Nardi F."/>
        </authorList>
    </citation>
    <scope>NUCLEOTIDE SEQUENCE [LARGE SCALE GENOMIC DNA]</scope>
    <source>
        <strain evidence="3">DMR45628</strain>
    </source>
</reference>
<name>A0AAW1HSP1_POPJA</name>
<dbReference type="GO" id="GO:0006508">
    <property type="term" value="P:proteolysis"/>
    <property type="evidence" value="ECO:0007669"/>
    <property type="project" value="UniProtKB-KW"/>
</dbReference>
<gene>
    <name evidence="3" type="ORF">QE152_g39853</name>
</gene>
<evidence type="ECO:0000259" key="2">
    <source>
        <dbReference type="PROSITE" id="PS50175"/>
    </source>
</evidence>
<evidence type="ECO:0000313" key="4">
    <source>
        <dbReference type="Proteomes" id="UP001458880"/>
    </source>
</evidence>
<keyword evidence="3" id="KW-0645">Protease</keyword>
<organism evidence="3 4">
    <name type="scientific">Popillia japonica</name>
    <name type="common">Japanese beetle</name>
    <dbReference type="NCBI Taxonomy" id="7064"/>
    <lineage>
        <taxon>Eukaryota</taxon>
        <taxon>Metazoa</taxon>
        <taxon>Ecdysozoa</taxon>
        <taxon>Arthropoda</taxon>
        <taxon>Hexapoda</taxon>
        <taxon>Insecta</taxon>
        <taxon>Pterygota</taxon>
        <taxon>Neoptera</taxon>
        <taxon>Endopterygota</taxon>
        <taxon>Coleoptera</taxon>
        <taxon>Polyphaga</taxon>
        <taxon>Scarabaeiformia</taxon>
        <taxon>Scarabaeidae</taxon>
        <taxon>Rutelinae</taxon>
        <taxon>Popillia</taxon>
    </lineage>
</organism>
<dbReference type="PROSITE" id="PS00141">
    <property type="entry name" value="ASP_PROTEASE"/>
    <property type="match status" value="1"/>
</dbReference>
<evidence type="ECO:0000313" key="3">
    <source>
        <dbReference type="EMBL" id="KAK9679615.1"/>
    </source>
</evidence>
<dbReference type="SUPFAM" id="SSF50630">
    <property type="entry name" value="Acid proteases"/>
    <property type="match status" value="1"/>
</dbReference>